<feature type="compositionally biased region" description="Acidic residues" evidence="1">
    <location>
        <begin position="143"/>
        <end position="176"/>
    </location>
</feature>
<feature type="compositionally biased region" description="Polar residues" evidence="1">
    <location>
        <begin position="419"/>
        <end position="442"/>
    </location>
</feature>
<feature type="compositionally biased region" description="Basic and acidic residues" evidence="1">
    <location>
        <begin position="207"/>
        <end position="231"/>
    </location>
</feature>
<name>A0A2P5EMQ9_TREOI</name>
<gene>
    <name evidence="3" type="ORF">TorRG33x02_173420</name>
</gene>
<feature type="compositionally biased region" description="Low complexity" evidence="1">
    <location>
        <begin position="237"/>
        <end position="247"/>
    </location>
</feature>
<feature type="compositionally biased region" description="Acidic residues" evidence="1">
    <location>
        <begin position="184"/>
        <end position="206"/>
    </location>
</feature>
<dbReference type="InParanoid" id="A0A2P5EMQ9"/>
<evidence type="ECO:0008006" key="5">
    <source>
        <dbReference type="Google" id="ProtNLM"/>
    </source>
</evidence>
<dbReference type="FunCoup" id="A0A2P5EMQ9">
    <property type="interactions" value="26"/>
</dbReference>
<feature type="compositionally biased region" description="Low complexity" evidence="1">
    <location>
        <begin position="350"/>
        <end position="361"/>
    </location>
</feature>
<organism evidence="3 4">
    <name type="scientific">Trema orientale</name>
    <name type="common">Charcoal tree</name>
    <name type="synonym">Celtis orientalis</name>
    <dbReference type="NCBI Taxonomy" id="63057"/>
    <lineage>
        <taxon>Eukaryota</taxon>
        <taxon>Viridiplantae</taxon>
        <taxon>Streptophyta</taxon>
        <taxon>Embryophyta</taxon>
        <taxon>Tracheophyta</taxon>
        <taxon>Spermatophyta</taxon>
        <taxon>Magnoliopsida</taxon>
        <taxon>eudicotyledons</taxon>
        <taxon>Gunneridae</taxon>
        <taxon>Pentapetalae</taxon>
        <taxon>rosids</taxon>
        <taxon>fabids</taxon>
        <taxon>Rosales</taxon>
        <taxon>Cannabaceae</taxon>
        <taxon>Trema</taxon>
    </lineage>
</organism>
<keyword evidence="2" id="KW-1133">Transmembrane helix</keyword>
<feature type="compositionally biased region" description="Polar residues" evidence="1">
    <location>
        <begin position="259"/>
        <end position="276"/>
    </location>
</feature>
<dbReference type="OrthoDB" id="1306415at2759"/>
<evidence type="ECO:0000313" key="4">
    <source>
        <dbReference type="Proteomes" id="UP000237000"/>
    </source>
</evidence>
<dbReference type="EMBL" id="JXTC01000125">
    <property type="protein sequence ID" value="PON86816.1"/>
    <property type="molecule type" value="Genomic_DNA"/>
</dbReference>
<dbReference type="PANTHER" id="PTHR33700:SF4">
    <property type="entry name" value="MYB-LIKE PROTEIN X"/>
    <property type="match status" value="1"/>
</dbReference>
<dbReference type="STRING" id="63057.A0A2P5EMQ9"/>
<sequence length="567" mass="62845">MLKRLPSRNQRSKGIRAKHALQICLLIGVCFWLIYQVKHSHDKKKEFDENDAKTSIRRVSDSEIPKLGRKDLHPREDIIKNEKREEEEEEERPVEEEEQHELEREEEGDKNDSQEQEEEENKNEEAEENKNEEAEDNGRGGGDDEIDENEQETKDDEENHNEEFIDEEKEREEESGDESKTNDNEENEDRLENENSSEDQENDGGDQNDHEAREEHYIRDDASSEVAHDTDVISTGSEKISSENSNENTERNNLEQEDNSINTQNVNKIESNSGSTVGEGGTAENHTSLGVVSLAQKVDDTNSSNSVDSQVLVTRQSNDQPEAGNNLVQVSTEASNSSAAVSTEASNHPTVSTEVVNSSTETRSETSDSSEQKKAETGNEASDSSQKNDREPASNSGHAHTKTLDGPSTGESKREEISSLKQTDNSTIGSDNNKVDFNSTDATKTENADEASKELSESSKNPETDVSGKILRPDERDQVEDVTTPSTTKENTGAIQNEKSDSKSDSNGTEGGSDSAGGTEEAVQHDPIDSLDTQITQQLNEVRTDLDTLPDMESQGVENEEEVAAER</sequence>
<proteinExistence type="predicted"/>
<feature type="compositionally biased region" description="Acidic residues" evidence="1">
    <location>
        <begin position="85"/>
        <end position="127"/>
    </location>
</feature>
<feature type="compositionally biased region" description="Basic and acidic residues" evidence="1">
    <location>
        <begin position="362"/>
        <end position="377"/>
    </location>
</feature>
<keyword evidence="4" id="KW-1185">Reference proteome</keyword>
<keyword evidence="2" id="KW-0812">Transmembrane</keyword>
<dbReference type="PANTHER" id="PTHR33700">
    <property type="entry name" value="MYB-LIKE PROTEIN X"/>
    <property type="match status" value="1"/>
</dbReference>
<feature type="compositionally biased region" description="Basic and acidic residues" evidence="1">
    <location>
        <begin position="443"/>
        <end position="463"/>
    </location>
</feature>
<dbReference type="Proteomes" id="UP000237000">
    <property type="component" value="Unassembled WGS sequence"/>
</dbReference>
<feature type="compositionally biased region" description="Polar residues" evidence="1">
    <location>
        <begin position="531"/>
        <end position="541"/>
    </location>
</feature>
<evidence type="ECO:0000256" key="1">
    <source>
        <dbReference type="SAM" id="MobiDB-lite"/>
    </source>
</evidence>
<feature type="transmembrane region" description="Helical" evidence="2">
    <location>
        <begin position="20"/>
        <end position="37"/>
    </location>
</feature>
<feature type="region of interest" description="Disordered" evidence="1">
    <location>
        <begin position="42"/>
        <end position="567"/>
    </location>
</feature>
<evidence type="ECO:0000313" key="3">
    <source>
        <dbReference type="EMBL" id="PON86816.1"/>
    </source>
</evidence>
<dbReference type="AlphaFoldDB" id="A0A2P5EMQ9"/>
<comment type="caution">
    <text evidence="3">The sequence shown here is derived from an EMBL/GenBank/DDBJ whole genome shotgun (WGS) entry which is preliminary data.</text>
</comment>
<accession>A0A2P5EMQ9</accession>
<feature type="compositionally biased region" description="Acidic residues" evidence="1">
    <location>
        <begin position="558"/>
        <end position="567"/>
    </location>
</feature>
<keyword evidence="2" id="KW-0472">Membrane</keyword>
<feature type="compositionally biased region" description="Polar residues" evidence="1">
    <location>
        <begin position="311"/>
        <end position="320"/>
    </location>
</feature>
<evidence type="ECO:0000256" key="2">
    <source>
        <dbReference type="SAM" id="Phobius"/>
    </source>
</evidence>
<feature type="compositionally biased region" description="Basic and acidic residues" evidence="1">
    <location>
        <begin position="43"/>
        <end position="84"/>
    </location>
</feature>
<feature type="compositionally biased region" description="Polar residues" evidence="1">
    <location>
        <begin position="326"/>
        <end position="349"/>
    </location>
</feature>
<protein>
    <recommendedName>
        <fullName evidence="5">Transmembrane protein</fullName>
    </recommendedName>
</protein>
<feature type="compositionally biased region" description="Basic and acidic residues" evidence="1">
    <location>
        <begin position="128"/>
        <end position="142"/>
    </location>
</feature>
<feature type="compositionally biased region" description="Polar residues" evidence="1">
    <location>
        <begin position="481"/>
        <end position="497"/>
    </location>
</feature>
<reference evidence="4" key="1">
    <citation type="submission" date="2016-06" db="EMBL/GenBank/DDBJ databases">
        <title>Parallel loss of symbiosis genes in relatives of nitrogen-fixing non-legume Parasponia.</title>
        <authorList>
            <person name="Van Velzen R."/>
            <person name="Holmer R."/>
            <person name="Bu F."/>
            <person name="Rutten L."/>
            <person name="Van Zeijl A."/>
            <person name="Liu W."/>
            <person name="Santuari L."/>
            <person name="Cao Q."/>
            <person name="Sharma T."/>
            <person name="Shen D."/>
            <person name="Roswanjaya Y."/>
            <person name="Wardhani T."/>
            <person name="Kalhor M.S."/>
            <person name="Jansen J."/>
            <person name="Van den Hoogen J."/>
            <person name="Gungor B."/>
            <person name="Hartog M."/>
            <person name="Hontelez J."/>
            <person name="Verver J."/>
            <person name="Yang W.-C."/>
            <person name="Schijlen E."/>
            <person name="Repin R."/>
            <person name="Schilthuizen M."/>
            <person name="Schranz E."/>
            <person name="Heidstra R."/>
            <person name="Miyata K."/>
            <person name="Fedorova E."/>
            <person name="Kohlen W."/>
            <person name="Bisseling T."/>
            <person name="Smit S."/>
            <person name="Geurts R."/>
        </authorList>
    </citation>
    <scope>NUCLEOTIDE SEQUENCE [LARGE SCALE GENOMIC DNA]</scope>
    <source>
        <strain evidence="4">cv. RG33-2</strain>
    </source>
</reference>